<gene>
    <name evidence="2" type="ORF">HaLaN_21925</name>
</gene>
<feature type="non-terminal residue" evidence="2">
    <location>
        <position position="391"/>
    </location>
</feature>
<name>A0A699ZPK7_HAELA</name>
<evidence type="ECO:0000256" key="1">
    <source>
        <dbReference type="SAM" id="MobiDB-lite"/>
    </source>
</evidence>
<reference evidence="2 3" key="1">
    <citation type="submission" date="2020-02" db="EMBL/GenBank/DDBJ databases">
        <title>Draft genome sequence of Haematococcus lacustris strain NIES-144.</title>
        <authorList>
            <person name="Morimoto D."/>
            <person name="Nakagawa S."/>
            <person name="Yoshida T."/>
            <person name="Sawayama S."/>
        </authorList>
    </citation>
    <scope>NUCLEOTIDE SEQUENCE [LARGE SCALE GENOMIC DNA]</scope>
    <source>
        <strain evidence="2 3">NIES-144</strain>
    </source>
</reference>
<protein>
    <submittedName>
        <fullName evidence="2">Uncharacterized protein</fullName>
    </submittedName>
</protein>
<dbReference type="Proteomes" id="UP000485058">
    <property type="component" value="Unassembled WGS sequence"/>
</dbReference>
<accession>A0A699ZPK7</accession>
<comment type="caution">
    <text evidence="2">The sequence shown here is derived from an EMBL/GenBank/DDBJ whole genome shotgun (WGS) entry which is preliminary data.</text>
</comment>
<feature type="region of interest" description="Disordered" evidence="1">
    <location>
        <begin position="371"/>
        <end position="391"/>
    </location>
</feature>
<keyword evidence="3" id="KW-1185">Reference proteome</keyword>
<evidence type="ECO:0000313" key="2">
    <source>
        <dbReference type="EMBL" id="GFH24181.1"/>
    </source>
</evidence>
<organism evidence="2 3">
    <name type="scientific">Haematococcus lacustris</name>
    <name type="common">Green alga</name>
    <name type="synonym">Haematococcus pluvialis</name>
    <dbReference type="NCBI Taxonomy" id="44745"/>
    <lineage>
        <taxon>Eukaryota</taxon>
        <taxon>Viridiplantae</taxon>
        <taxon>Chlorophyta</taxon>
        <taxon>core chlorophytes</taxon>
        <taxon>Chlorophyceae</taxon>
        <taxon>CS clade</taxon>
        <taxon>Chlamydomonadales</taxon>
        <taxon>Haematococcaceae</taxon>
        <taxon>Haematococcus</taxon>
    </lineage>
</organism>
<evidence type="ECO:0000313" key="3">
    <source>
        <dbReference type="Proteomes" id="UP000485058"/>
    </source>
</evidence>
<proteinExistence type="predicted"/>
<feature type="non-terminal residue" evidence="2">
    <location>
        <position position="1"/>
    </location>
</feature>
<sequence length="391" mass="43023">KLKFSPPCEVELVLEPCAITGAAQSAVYRGRMQESACKGYYSLNAAPKALTDAWFCRSGTEPRLCKWMRAAAGCALVGGPVCMQSCVHRRPPLPWTQVNPRVVGITTSIRVDFLRACFGRDIEGEPHVEMVRLEPAESAASYALRRTTPLDQCPRRGQWRASARSVHRSQHQPQQVTSPAFTVLAPGADYAENPPGVMLSLRRQGSYYVLGLPFALVHGREFCAWRQLDEGTLELSVQDIDPAMAAIAAKQVESSGTSKAARGNQGIVVDSRISIPLAMLKRDLAEHLDRLLPMGMGPSFDIPSRVQYRVDGKLLPRVYDNAVIKKSEHRGCCYLNGTERIPVKSKMLTGLELDVQTDVIYLDFRSNLDEIPMRSPPTQPPSGCASATPFN</sequence>
<feature type="region of interest" description="Disordered" evidence="1">
    <location>
        <begin position="153"/>
        <end position="178"/>
    </location>
</feature>
<dbReference type="EMBL" id="BLLF01002466">
    <property type="protein sequence ID" value="GFH24181.1"/>
    <property type="molecule type" value="Genomic_DNA"/>
</dbReference>
<dbReference type="AlphaFoldDB" id="A0A699ZPK7"/>